<evidence type="ECO:0000256" key="1">
    <source>
        <dbReference type="SAM" id="Phobius"/>
    </source>
</evidence>
<protein>
    <submittedName>
        <fullName evidence="2">Uncharacterized protein</fullName>
    </submittedName>
</protein>
<reference evidence="2 3" key="1">
    <citation type="submission" date="2020-07" db="EMBL/GenBank/DDBJ databases">
        <title>The yeast mating-type switching endonuclease HO is a domesticated member of an unorthodox homing genetic element family.</title>
        <authorList>
            <person name="Coughlan A.Y."/>
            <person name="Lombardi L."/>
            <person name="Braun-Galleani S."/>
            <person name="Martos A.R."/>
            <person name="Galeote V."/>
            <person name="Bigey F."/>
            <person name="Dequin S."/>
            <person name="Byrne K.P."/>
            <person name="Wolfe K.H."/>
        </authorList>
    </citation>
    <scope>NUCLEOTIDE SEQUENCE [LARGE SCALE GENOMIC DNA]</scope>
    <source>
        <strain evidence="2 3">NRRL Y-6702</strain>
    </source>
</reference>
<dbReference type="OrthoDB" id="4035871at2759"/>
<organism evidence="2 3">
    <name type="scientific">Zygotorulaspora mrakii</name>
    <name type="common">Zygosaccharomyces mrakii</name>
    <dbReference type="NCBI Taxonomy" id="42260"/>
    <lineage>
        <taxon>Eukaryota</taxon>
        <taxon>Fungi</taxon>
        <taxon>Dikarya</taxon>
        <taxon>Ascomycota</taxon>
        <taxon>Saccharomycotina</taxon>
        <taxon>Saccharomycetes</taxon>
        <taxon>Saccharomycetales</taxon>
        <taxon>Saccharomycetaceae</taxon>
        <taxon>Zygotorulaspora</taxon>
    </lineage>
</organism>
<keyword evidence="1" id="KW-1133">Transmembrane helix</keyword>
<keyword evidence="1" id="KW-0472">Membrane</keyword>
<keyword evidence="3" id="KW-1185">Reference proteome</keyword>
<sequence>MASFGSFNAAVCNLQNLTRLSSLSSLNFRCYAQATARSQGWSSVFNPDLNKHKAVKRFKENLFRDVENCCSPVAGSLEFKALNCLIDNNSNRDDFRKNPLMTLYNLILQRRIKDDDIYKVISTVKNTSVINVSVPKYETTKKVGSKSQRLYQPFLKIHPEEVDHLGNVIQASIHDEKSSNYLNSPQFKGLHAATVTDTVPAEKLDIDIKSLRKFLEKAEIETKQRRHYAWENQKRYNWEQRLANAQQPSPGKLLFGSGAESFTRSRQGFFKSLFTNTRLGTPFNLDSEPKELLIYNLEAKSKHYIPPGNDNSIFNINYKDLFGVINKCGFPPDETLSLIKNFETQGWKLVGDLYDNSKSLVFQRASSKRGAQKIASVNFNALLWTSLFLILGYGTFQFHEKKG</sequence>
<gene>
    <name evidence="2" type="ORF">HG535_0A06300</name>
</gene>
<dbReference type="GeneID" id="59234324"/>
<dbReference type="RefSeq" id="XP_037142416.1">
    <property type="nucleotide sequence ID" value="XM_037286521.1"/>
</dbReference>
<dbReference type="KEGG" id="zmk:HG535_0A06300"/>
<dbReference type="Proteomes" id="UP000509704">
    <property type="component" value="Chromosome 1"/>
</dbReference>
<dbReference type="EMBL" id="CP058604">
    <property type="protein sequence ID" value="QLG70688.1"/>
    <property type="molecule type" value="Genomic_DNA"/>
</dbReference>
<evidence type="ECO:0000313" key="3">
    <source>
        <dbReference type="Proteomes" id="UP000509704"/>
    </source>
</evidence>
<accession>A0A7H9AWB6</accession>
<keyword evidence="1" id="KW-0812">Transmembrane</keyword>
<dbReference type="AlphaFoldDB" id="A0A7H9AWB6"/>
<evidence type="ECO:0000313" key="2">
    <source>
        <dbReference type="EMBL" id="QLG70688.1"/>
    </source>
</evidence>
<name>A0A7H9AWB6_ZYGMR</name>
<proteinExistence type="predicted"/>
<feature type="transmembrane region" description="Helical" evidence="1">
    <location>
        <begin position="377"/>
        <end position="396"/>
    </location>
</feature>